<dbReference type="RefSeq" id="WP_116775777.1">
    <property type="nucleotide sequence ID" value="NZ_QDKG01000003.1"/>
</dbReference>
<keyword evidence="2" id="KW-1185">Reference proteome</keyword>
<reference evidence="1 2" key="1">
    <citation type="submission" date="2018-04" db="EMBL/GenBank/DDBJ databases">
        <title>Sphingobacterium cortibacter sp. nov.</title>
        <authorList>
            <person name="Li Y."/>
        </authorList>
    </citation>
    <scope>NUCLEOTIDE SEQUENCE [LARGE SCALE GENOMIC DNA]</scope>
    <source>
        <strain evidence="1 2">2c-3</strain>
    </source>
</reference>
<organism evidence="1 2">
    <name type="scientific">Sphingobacterium corticibacter</name>
    <dbReference type="NCBI Taxonomy" id="2171749"/>
    <lineage>
        <taxon>Bacteria</taxon>
        <taxon>Pseudomonadati</taxon>
        <taxon>Bacteroidota</taxon>
        <taxon>Sphingobacteriia</taxon>
        <taxon>Sphingobacteriales</taxon>
        <taxon>Sphingobacteriaceae</taxon>
        <taxon>Sphingobacterium</taxon>
    </lineage>
</organism>
<dbReference type="Gene3D" id="3.10.450.50">
    <property type="match status" value="1"/>
</dbReference>
<proteinExistence type="predicted"/>
<name>A0A2T8HIB6_9SPHI</name>
<sequence length="122" mass="14082">MKITTPTDCDNCPEKRLVKDFLIAWHQGHWDQINNTLHTDFSFHLVEKSQTLSKDDLQLYLNSQKKLEHLNLEKITSSGNFGACKGHMIQASKTTNFAYFIEFSSVESNIIKSIVQYNVNQM</sequence>
<accession>A0A2T8HIB6</accession>
<evidence type="ECO:0000313" key="2">
    <source>
        <dbReference type="Proteomes" id="UP000245627"/>
    </source>
</evidence>
<evidence type="ECO:0000313" key="1">
    <source>
        <dbReference type="EMBL" id="PVH25187.1"/>
    </source>
</evidence>
<dbReference type="AlphaFoldDB" id="A0A2T8HIB6"/>
<dbReference type="OrthoDB" id="6692273at2"/>
<dbReference type="Proteomes" id="UP000245627">
    <property type="component" value="Unassembled WGS sequence"/>
</dbReference>
<protein>
    <submittedName>
        <fullName evidence="1">Uncharacterized protein</fullName>
    </submittedName>
</protein>
<gene>
    <name evidence="1" type="ORF">DC487_09685</name>
</gene>
<comment type="caution">
    <text evidence="1">The sequence shown here is derived from an EMBL/GenBank/DDBJ whole genome shotgun (WGS) entry which is preliminary data.</text>
</comment>
<dbReference type="EMBL" id="QDKG01000003">
    <property type="protein sequence ID" value="PVH25187.1"/>
    <property type="molecule type" value="Genomic_DNA"/>
</dbReference>